<gene>
    <name evidence="3" type="primary">LOC106176901</name>
</gene>
<proteinExistence type="predicted"/>
<protein>
    <submittedName>
        <fullName evidence="3">Uncharacterized protein LOC106176901</fullName>
    </submittedName>
</protein>
<dbReference type="InParanoid" id="A0A1S3JXA5"/>
<evidence type="ECO:0000256" key="1">
    <source>
        <dbReference type="SAM" id="Phobius"/>
    </source>
</evidence>
<dbReference type="AlphaFoldDB" id="A0A1S3JXA5"/>
<keyword evidence="1" id="KW-1133">Transmembrane helix</keyword>
<feature type="transmembrane region" description="Helical" evidence="1">
    <location>
        <begin position="35"/>
        <end position="55"/>
    </location>
</feature>
<dbReference type="Proteomes" id="UP000085678">
    <property type="component" value="Unplaced"/>
</dbReference>
<keyword evidence="2" id="KW-1185">Reference proteome</keyword>
<evidence type="ECO:0000313" key="3">
    <source>
        <dbReference type="RefSeq" id="XP_013414942.1"/>
    </source>
</evidence>
<dbReference type="OrthoDB" id="9989066at2759"/>
<keyword evidence="1" id="KW-0472">Membrane</keyword>
<feature type="transmembrane region" description="Helical" evidence="1">
    <location>
        <begin position="94"/>
        <end position="114"/>
    </location>
</feature>
<dbReference type="InterPro" id="IPR022564">
    <property type="entry name" value="DUF2678"/>
</dbReference>
<evidence type="ECO:0000313" key="2">
    <source>
        <dbReference type="Proteomes" id="UP000085678"/>
    </source>
</evidence>
<reference evidence="3" key="1">
    <citation type="submission" date="2025-08" db="UniProtKB">
        <authorList>
            <consortium name="RefSeq"/>
        </authorList>
    </citation>
    <scope>IDENTIFICATION</scope>
    <source>
        <tissue evidence="3">Gonads</tissue>
    </source>
</reference>
<feature type="transmembrane region" description="Helical" evidence="1">
    <location>
        <begin position="61"/>
        <end position="82"/>
    </location>
</feature>
<name>A0A1S3JXA5_LINAN</name>
<accession>A0A1S3JXA5</accession>
<dbReference type="KEGG" id="lak:106176901"/>
<sequence>MDETAVPKSTAKATSTDVNAIYHDVSPTLIYGSKVFGVVTCLMVIIAFIICLVTGAKNNTFYLMATNLLISTFVGAVVTWWYRKGDLASDKIWFIILVCAVIVFQCITTEIYVFNVQYVHNDIPTPAPPRINTTAHHNMTTRHMMQQDVTTVPSF</sequence>
<organism evidence="2 3">
    <name type="scientific">Lingula anatina</name>
    <name type="common">Brachiopod</name>
    <name type="synonym">Lingula unguis</name>
    <dbReference type="NCBI Taxonomy" id="7574"/>
    <lineage>
        <taxon>Eukaryota</taxon>
        <taxon>Metazoa</taxon>
        <taxon>Spiralia</taxon>
        <taxon>Lophotrochozoa</taxon>
        <taxon>Brachiopoda</taxon>
        <taxon>Linguliformea</taxon>
        <taxon>Lingulata</taxon>
        <taxon>Lingulida</taxon>
        <taxon>Linguloidea</taxon>
        <taxon>Lingulidae</taxon>
        <taxon>Lingula</taxon>
    </lineage>
</organism>
<dbReference type="RefSeq" id="XP_013414942.1">
    <property type="nucleotide sequence ID" value="XM_013559488.1"/>
</dbReference>
<keyword evidence="1" id="KW-0812">Transmembrane</keyword>
<dbReference type="Pfam" id="PF10856">
    <property type="entry name" value="DUF2678"/>
    <property type="match status" value="1"/>
</dbReference>
<dbReference type="GeneID" id="106176901"/>